<keyword evidence="3" id="KW-0804">Transcription</keyword>
<evidence type="ECO:0000256" key="1">
    <source>
        <dbReference type="ARBA" id="ARBA00023015"/>
    </source>
</evidence>
<gene>
    <name evidence="5" type="ORF">SAMN05444143_102312</name>
</gene>
<dbReference type="SUPFAM" id="SSF46689">
    <property type="entry name" value="Homeodomain-like"/>
    <property type="match status" value="1"/>
</dbReference>
<accession>A0A1I4TWJ9</accession>
<dbReference type="InterPro" id="IPR003313">
    <property type="entry name" value="AraC-bd"/>
</dbReference>
<dbReference type="Gene3D" id="2.60.120.10">
    <property type="entry name" value="Jelly Rolls"/>
    <property type="match status" value="1"/>
</dbReference>
<dbReference type="InterPro" id="IPR020449">
    <property type="entry name" value="Tscrpt_reg_AraC-type_HTH"/>
</dbReference>
<keyword evidence="2" id="KW-0238">DNA-binding</keyword>
<dbReference type="Pfam" id="PF12833">
    <property type="entry name" value="HTH_18"/>
    <property type="match status" value="1"/>
</dbReference>
<keyword evidence="1" id="KW-0805">Transcription regulation</keyword>
<dbReference type="PROSITE" id="PS01124">
    <property type="entry name" value="HTH_ARAC_FAMILY_2"/>
    <property type="match status" value="1"/>
</dbReference>
<evidence type="ECO:0000313" key="5">
    <source>
        <dbReference type="EMBL" id="SFM81166.1"/>
    </source>
</evidence>
<evidence type="ECO:0000256" key="2">
    <source>
        <dbReference type="ARBA" id="ARBA00023125"/>
    </source>
</evidence>
<dbReference type="PANTHER" id="PTHR43280">
    <property type="entry name" value="ARAC-FAMILY TRANSCRIPTIONAL REGULATOR"/>
    <property type="match status" value="1"/>
</dbReference>
<evidence type="ECO:0000259" key="4">
    <source>
        <dbReference type="PROSITE" id="PS01124"/>
    </source>
</evidence>
<reference evidence="6" key="1">
    <citation type="submission" date="2016-10" db="EMBL/GenBank/DDBJ databases">
        <authorList>
            <person name="Varghese N."/>
            <person name="Submissions S."/>
        </authorList>
    </citation>
    <scope>NUCLEOTIDE SEQUENCE [LARGE SCALE GENOMIC DNA]</scope>
    <source>
        <strain evidence="6">DSM 4002</strain>
    </source>
</reference>
<dbReference type="InterPro" id="IPR014710">
    <property type="entry name" value="RmlC-like_jellyroll"/>
</dbReference>
<proteinExistence type="predicted"/>
<keyword evidence="6" id="KW-1185">Reference proteome</keyword>
<dbReference type="eggNOG" id="COG2207">
    <property type="taxonomic scope" value="Bacteria"/>
</dbReference>
<dbReference type="InterPro" id="IPR009057">
    <property type="entry name" value="Homeodomain-like_sf"/>
</dbReference>
<dbReference type="SMART" id="SM00342">
    <property type="entry name" value="HTH_ARAC"/>
    <property type="match status" value="1"/>
</dbReference>
<dbReference type="PRINTS" id="PR00032">
    <property type="entry name" value="HTHARAC"/>
</dbReference>
<name>A0A1I4TWJ9_9FLAO</name>
<dbReference type="Proteomes" id="UP000182961">
    <property type="component" value="Unassembled WGS sequence"/>
</dbReference>
<evidence type="ECO:0000256" key="3">
    <source>
        <dbReference type="ARBA" id="ARBA00023163"/>
    </source>
</evidence>
<organism evidence="5 6">
    <name type="scientific">Flavobacterium succinicans</name>
    <dbReference type="NCBI Taxonomy" id="29536"/>
    <lineage>
        <taxon>Bacteria</taxon>
        <taxon>Pseudomonadati</taxon>
        <taxon>Bacteroidota</taxon>
        <taxon>Flavobacteriia</taxon>
        <taxon>Flavobacteriales</taxon>
        <taxon>Flavobacteriaceae</taxon>
        <taxon>Flavobacterium</taxon>
    </lineage>
</organism>
<dbReference type="AlphaFoldDB" id="A0A1I4TWJ9"/>
<sequence>MCYMKRFNSFHSINIFALELEKWDYELHKHNFYELIFVEKGSGEHILNGISYSFKQDDVFLLTPDDAHEFKIENKIKFIYLKFTEQVFLEKLNTNRKTFWNEALRNALVKVDNAVTSIICCKEDKHNLKALLHIMLYEYTNKALFNNEVVLELFGSIMAIITRNLNQNVINVNDNKAVEKINNILTYIRINAVDNEKMDIRKMASCFFMSPNYISVFVKKHSGLSIQQHIVQTKIKSAEKLLKQNRFTINEIADRLGFTDASHFNKIFKKYKTISPSEFQKNS</sequence>
<dbReference type="PANTHER" id="PTHR43280:SF34">
    <property type="entry name" value="ARAC-FAMILY TRANSCRIPTIONAL REGULATOR"/>
    <property type="match status" value="1"/>
</dbReference>
<dbReference type="GO" id="GO:0043565">
    <property type="term" value="F:sequence-specific DNA binding"/>
    <property type="evidence" value="ECO:0007669"/>
    <property type="project" value="InterPro"/>
</dbReference>
<dbReference type="GO" id="GO:0003700">
    <property type="term" value="F:DNA-binding transcription factor activity"/>
    <property type="evidence" value="ECO:0007669"/>
    <property type="project" value="InterPro"/>
</dbReference>
<dbReference type="Pfam" id="PF02311">
    <property type="entry name" value="AraC_binding"/>
    <property type="match status" value="1"/>
</dbReference>
<dbReference type="EMBL" id="FOUT01000002">
    <property type="protein sequence ID" value="SFM81166.1"/>
    <property type="molecule type" value="Genomic_DNA"/>
</dbReference>
<dbReference type="Gene3D" id="1.10.10.60">
    <property type="entry name" value="Homeodomain-like"/>
    <property type="match status" value="2"/>
</dbReference>
<dbReference type="InterPro" id="IPR037923">
    <property type="entry name" value="HTH-like"/>
</dbReference>
<protein>
    <submittedName>
        <fullName evidence="5">Transcriptional regulator, AraC family</fullName>
    </submittedName>
</protein>
<evidence type="ECO:0000313" key="6">
    <source>
        <dbReference type="Proteomes" id="UP000182961"/>
    </source>
</evidence>
<feature type="domain" description="HTH araC/xylS-type" evidence="4">
    <location>
        <begin position="182"/>
        <end position="282"/>
    </location>
</feature>
<dbReference type="SUPFAM" id="SSF51215">
    <property type="entry name" value="Regulatory protein AraC"/>
    <property type="match status" value="1"/>
</dbReference>
<dbReference type="InterPro" id="IPR018060">
    <property type="entry name" value="HTH_AraC"/>
</dbReference>